<feature type="domain" description="Response regulatory" evidence="7">
    <location>
        <begin position="5"/>
        <end position="122"/>
    </location>
</feature>
<keyword evidence="10" id="KW-1185">Reference proteome</keyword>
<dbReference type="SUPFAM" id="SSF52738">
    <property type="entry name" value="Methylesterase CheB, C-terminal domain"/>
    <property type="match status" value="1"/>
</dbReference>
<dbReference type="EC" id="3.1.1.61" evidence="4"/>
<dbReference type="InterPro" id="IPR008248">
    <property type="entry name" value="CheB-like"/>
</dbReference>
<dbReference type="Pfam" id="PF01339">
    <property type="entry name" value="CheB_methylest"/>
    <property type="match status" value="1"/>
</dbReference>
<reference evidence="9 10" key="1">
    <citation type="submission" date="2021-03" db="EMBL/GenBank/DDBJ databases">
        <title>Genomic Encyclopedia of Type Strains, Phase IV (KMG-IV): sequencing the most valuable type-strain genomes for metagenomic binning, comparative biology and taxonomic classification.</title>
        <authorList>
            <person name="Goeker M."/>
        </authorList>
    </citation>
    <scope>NUCLEOTIDE SEQUENCE [LARGE SCALE GENOMIC DNA]</scope>
    <source>
        <strain evidence="9 10">DSM 28650</strain>
    </source>
</reference>
<evidence type="ECO:0000256" key="1">
    <source>
        <dbReference type="ARBA" id="ARBA00022801"/>
    </source>
</evidence>
<dbReference type="HAMAP" id="MF_00099">
    <property type="entry name" value="CheB_chemtxs"/>
    <property type="match status" value="1"/>
</dbReference>
<feature type="active site" evidence="4 5">
    <location>
        <position position="171"/>
    </location>
</feature>
<dbReference type="InterPro" id="IPR035909">
    <property type="entry name" value="CheB_C"/>
</dbReference>
<comment type="catalytic activity">
    <reaction evidence="3 4">
        <text>[protein]-L-glutamate 5-O-methyl ester + H2O = L-glutamyl-[protein] + methanol + H(+)</text>
        <dbReference type="Rhea" id="RHEA:23236"/>
        <dbReference type="Rhea" id="RHEA-COMP:10208"/>
        <dbReference type="Rhea" id="RHEA-COMP:10311"/>
        <dbReference type="ChEBI" id="CHEBI:15377"/>
        <dbReference type="ChEBI" id="CHEBI:15378"/>
        <dbReference type="ChEBI" id="CHEBI:17790"/>
        <dbReference type="ChEBI" id="CHEBI:29973"/>
        <dbReference type="ChEBI" id="CHEBI:82795"/>
        <dbReference type="EC" id="3.1.1.61"/>
    </reaction>
</comment>
<dbReference type="Proteomes" id="UP001519308">
    <property type="component" value="Unassembled WGS sequence"/>
</dbReference>
<evidence type="ECO:0000313" key="9">
    <source>
        <dbReference type="EMBL" id="MBP2021235.1"/>
    </source>
</evidence>
<keyword evidence="1 4" id="KW-0378">Hydrolase</keyword>
<evidence type="ECO:0000256" key="5">
    <source>
        <dbReference type="PROSITE-ProRule" id="PRU00050"/>
    </source>
</evidence>
<evidence type="ECO:0000259" key="8">
    <source>
        <dbReference type="PROSITE" id="PS50122"/>
    </source>
</evidence>
<dbReference type="EMBL" id="JAGGLL010000006">
    <property type="protein sequence ID" value="MBP2021235.1"/>
    <property type="molecule type" value="Genomic_DNA"/>
</dbReference>
<dbReference type="PROSITE" id="PS50110">
    <property type="entry name" value="RESPONSE_REGULATORY"/>
    <property type="match status" value="1"/>
</dbReference>
<dbReference type="PIRSF" id="PIRSF000876">
    <property type="entry name" value="RR_chemtxs_CheB"/>
    <property type="match status" value="1"/>
</dbReference>
<dbReference type="InterPro" id="IPR001789">
    <property type="entry name" value="Sig_transdc_resp-reg_receiver"/>
</dbReference>
<dbReference type="Gene3D" id="3.40.50.180">
    <property type="entry name" value="Methylesterase CheB, C-terminal domain"/>
    <property type="match status" value="1"/>
</dbReference>
<dbReference type="PANTHER" id="PTHR42872">
    <property type="entry name" value="PROTEIN-GLUTAMATE METHYLESTERASE/PROTEIN-GLUTAMINE GLUTAMINASE"/>
    <property type="match status" value="1"/>
</dbReference>
<feature type="domain" description="CheB-type methylesterase" evidence="8">
    <location>
        <begin position="159"/>
        <end position="350"/>
    </location>
</feature>
<dbReference type="CDD" id="cd17541">
    <property type="entry name" value="REC_CheB-like"/>
    <property type="match status" value="1"/>
</dbReference>
<dbReference type="SMART" id="SM00448">
    <property type="entry name" value="REC"/>
    <property type="match status" value="1"/>
</dbReference>
<dbReference type="PANTHER" id="PTHR42872:SF3">
    <property type="entry name" value="PROTEIN-GLUTAMATE METHYLESTERASE_PROTEIN-GLUTAMINE GLUTAMINASE 1"/>
    <property type="match status" value="1"/>
</dbReference>
<keyword evidence="4 5" id="KW-0145">Chemotaxis</keyword>
<dbReference type="NCBIfam" id="NF001965">
    <property type="entry name" value="PRK00742.1"/>
    <property type="match status" value="1"/>
</dbReference>
<feature type="active site" evidence="4 5">
    <location>
        <position position="198"/>
    </location>
</feature>
<comment type="function">
    <text evidence="4">Involved in chemotaxis. Part of a chemotaxis signal transduction system that modulates chemotaxis in response to various stimuli. Catalyzes the demethylation of specific methylglutamate residues introduced into the chemoreceptors (methyl-accepting chemotaxis proteins or MCP) by CheR. Also mediates the irreversible deamidation of specific glutamine residues to glutamic acid.</text>
</comment>
<dbReference type="InterPro" id="IPR011006">
    <property type="entry name" value="CheY-like_superfamily"/>
</dbReference>
<dbReference type="InterPro" id="IPR000673">
    <property type="entry name" value="Sig_transdc_resp-reg_Me-estase"/>
</dbReference>
<evidence type="ECO:0000313" key="10">
    <source>
        <dbReference type="Proteomes" id="UP001519308"/>
    </source>
</evidence>
<evidence type="ECO:0000256" key="4">
    <source>
        <dbReference type="HAMAP-Rule" id="MF_00099"/>
    </source>
</evidence>
<sequence>MEQYGVLIVDDSSFMRRCIGKLIEKDARFFIVGIARNGIDALEKIKRLKPHVVTMDIEMPDMDGIEAINHIMNTCPVPIVVVSKHTYEGADAAEKALNLGAVDFFLKSEVIGEDIPLESEKDFLKRLKIAAEGRSENSIAGETKIERYIESPKKNNTANKSQVNLIIIGCSTGGPSALQSILPRFPEEFNIPIVVIQHMPPGFTKPLAERFNSLCNIRVKEIENEEAIEGGTIYICPSGFQTLIEKKGDKLSFKVTDKETIETSYRPSINETLLSVAPLYKERLLTTILTGMGNDGLIGCELVRKHNGSIIVEAEESCIVYGMPKVVFEAGLADSQVPLSKIYEEIISYL</sequence>
<keyword evidence="4 6" id="KW-0597">Phosphoprotein</keyword>
<dbReference type="GO" id="GO:0008984">
    <property type="term" value="F:protein-glutamate methylesterase activity"/>
    <property type="evidence" value="ECO:0007669"/>
    <property type="project" value="UniProtKB-EC"/>
</dbReference>
<feature type="modified residue" description="4-aspartylphosphate" evidence="4 6">
    <location>
        <position position="56"/>
    </location>
</feature>
<dbReference type="EC" id="3.5.1.44" evidence="4"/>
<evidence type="ECO:0000256" key="3">
    <source>
        <dbReference type="ARBA" id="ARBA00048267"/>
    </source>
</evidence>
<feature type="active site" evidence="4 5">
    <location>
        <position position="295"/>
    </location>
</feature>
<comment type="domain">
    <text evidence="4">Contains a C-terminal catalytic domain, and an N-terminal region which modulates catalytic activity.</text>
</comment>
<dbReference type="RefSeq" id="WP_209649388.1">
    <property type="nucleotide sequence ID" value="NZ_JAGGLL010000006.1"/>
</dbReference>
<dbReference type="PROSITE" id="PS50122">
    <property type="entry name" value="CHEB"/>
    <property type="match status" value="1"/>
</dbReference>
<name>A0ABS4K0E2_9CLOT</name>
<accession>A0ABS4K0E2</accession>
<comment type="catalytic activity">
    <reaction evidence="4">
        <text>L-glutaminyl-[protein] + H2O = L-glutamyl-[protein] + NH4(+)</text>
        <dbReference type="Rhea" id="RHEA:16441"/>
        <dbReference type="Rhea" id="RHEA-COMP:10207"/>
        <dbReference type="Rhea" id="RHEA-COMP:10208"/>
        <dbReference type="ChEBI" id="CHEBI:15377"/>
        <dbReference type="ChEBI" id="CHEBI:28938"/>
        <dbReference type="ChEBI" id="CHEBI:29973"/>
        <dbReference type="ChEBI" id="CHEBI:30011"/>
        <dbReference type="EC" id="3.5.1.44"/>
    </reaction>
</comment>
<dbReference type="Gene3D" id="3.40.50.2300">
    <property type="match status" value="1"/>
</dbReference>
<gene>
    <name evidence="4" type="primary">cheB</name>
    <name evidence="9" type="ORF">J2Z44_001026</name>
</gene>
<organism evidence="9 10">
    <name type="scientific">Clostridium punense</name>
    <dbReference type="NCBI Taxonomy" id="1054297"/>
    <lineage>
        <taxon>Bacteria</taxon>
        <taxon>Bacillati</taxon>
        <taxon>Bacillota</taxon>
        <taxon>Clostridia</taxon>
        <taxon>Eubacteriales</taxon>
        <taxon>Clostridiaceae</taxon>
        <taxon>Clostridium</taxon>
    </lineage>
</organism>
<comment type="subcellular location">
    <subcellularLocation>
        <location evidence="4">Cytoplasm</location>
    </subcellularLocation>
</comment>
<dbReference type="CDD" id="cd16432">
    <property type="entry name" value="CheB_Rec"/>
    <property type="match status" value="1"/>
</dbReference>
<dbReference type="SUPFAM" id="SSF52172">
    <property type="entry name" value="CheY-like"/>
    <property type="match status" value="1"/>
</dbReference>
<dbReference type="Pfam" id="PF00072">
    <property type="entry name" value="Response_reg"/>
    <property type="match status" value="1"/>
</dbReference>
<evidence type="ECO:0000256" key="2">
    <source>
        <dbReference type="ARBA" id="ARBA00024867"/>
    </source>
</evidence>
<proteinExistence type="inferred from homology"/>
<comment type="function">
    <text evidence="2">May play the central regulatory role in sporulation. It may be an element of the effector pathway responsible for the activation of sporulation genes in response to nutritional stress. Spo0A may act in concert with spo0H (a sigma factor) to control the expression of some genes that are critical to the sporulation process.</text>
</comment>
<protein>
    <recommendedName>
        <fullName evidence="4">Protein-glutamate methylesterase/protein-glutamine glutaminase</fullName>
        <ecNumber evidence="4">3.1.1.61</ecNumber>
        <ecNumber evidence="4">3.5.1.44</ecNumber>
    </recommendedName>
</protein>
<comment type="PTM">
    <text evidence="4">Phosphorylated by CheA. Phosphorylation of the N-terminal regulatory domain activates the methylesterase activity.</text>
</comment>
<comment type="caution">
    <text evidence="9">The sequence shown here is derived from an EMBL/GenBank/DDBJ whole genome shotgun (WGS) entry which is preliminary data.</text>
</comment>
<comment type="similarity">
    <text evidence="4">Belongs to the CheB family.</text>
</comment>
<evidence type="ECO:0000259" key="7">
    <source>
        <dbReference type="PROSITE" id="PS50110"/>
    </source>
</evidence>
<evidence type="ECO:0000256" key="6">
    <source>
        <dbReference type="PROSITE-ProRule" id="PRU00169"/>
    </source>
</evidence>
<keyword evidence="4" id="KW-0963">Cytoplasm</keyword>